<proteinExistence type="predicted"/>
<evidence type="ECO:0000313" key="1">
    <source>
        <dbReference type="EMBL" id="AEF93821.1"/>
    </source>
</evidence>
<protein>
    <submittedName>
        <fullName evidence="1">Uncharacterized protein</fullName>
    </submittedName>
</protein>
<accession>F6B9X3</accession>
<dbReference type="eggNOG" id="ENOG502ZI4U">
    <property type="taxonomic scope" value="Bacteria"/>
</dbReference>
<reference evidence="1 2" key="1">
    <citation type="submission" date="2011-05" db="EMBL/GenBank/DDBJ databases">
        <title>Complete sequence of Desulfotomaculum carboxydivorans CO-1-SRB.</title>
        <authorList>
            <consortium name="US DOE Joint Genome Institute"/>
            <person name="Lucas S."/>
            <person name="Han J."/>
            <person name="Lapidus A."/>
            <person name="Cheng J.-F."/>
            <person name="Goodwin L."/>
            <person name="Pitluck S."/>
            <person name="Peters L."/>
            <person name="Mikhailova N."/>
            <person name="Lu M."/>
            <person name="Han C."/>
            <person name="Tapia R."/>
            <person name="Land M."/>
            <person name="Hauser L."/>
            <person name="Kyrpides N."/>
            <person name="Ivanova N."/>
            <person name="Pagani I."/>
            <person name="Stams A."/>
            <person name="Plugge C."/>
            <person name="Muyzer G."/>
            <person name="Kuever J."/>
            <person name="Parshina S."/>
            <person name="Ivanova A."/>
            <person name="Nazina T."/>
            <person name="Woyke T."/>
        </authorList>
    </citation>
    <scope>NUCLEOTIDE SEQUENCE [LARGE SCALE GENOMIC DNA]</scope>
    <source>
        <strain evidence="2">DSM 14880 / VKM B-2319 / CO-1-SRB</strain>
    </source>
</reference>
<gene>
    <name evidence="1" type="ordered locus">Desca_0945</name>
</gene>
<dbReference type="HOGENOM" id="CLU_719100_0_0_9"/>
<dbReference type="Proteomes" id="UP000009226">
    <property type="component" value="Chromosome"/>
</dbReference>
<name>F6B9X3_DESCC</name>
<keyword evidence="2" id="KW-1185">Reference proteome</keyword>
<dbReference type="RefSeq" id="WP_013809934.1">
    <property type="nucleotide sequence ID" value="NC_015565.1"/>
</dbReference>
<dbReference type="KEGG" id="dca:Desca_0945"/>
<dbReference type="AlphaFoldDB" id="F6B9X3"/>
<sequence>MGCNDAQNIFLDLLPKTWLPRQQTSMYGTNYEIEIVEPGVPTGIVFSAHVKGTSRPHYDNHFISCSVETKKLLHLCQNESRPVFSFIVDIEKKSAYWLLAQEYVDKVLFTSNPQWFLQKTVTLKAPLANKLTAPLDKLSQSIAKGLEYIYLKRWQSAYFKVTSKIKELYNSPATFQEAVQKEAQRLQNQSAKGLARDCHCSTGENTCISCSFNHQPTGQSNSEVQASLDYAQGLKLLDPKENRIAYYHLSKTLAKAAGNITPGLRYTVLGEMAFYDYLLQFMSVFDFLGTDALLHLAKVQEQQKYFSPLEELTTTIYSSLDEGELIAASMLTIRLADTYLFAVPYISKTFGQETASPLLDLAQTLLVTAHDIASVVETPGFVLQ</sequence>
<dbReference type="EMBL" id="CP002736">
    <property type="protein sequence ID" value="AEF93821.1"/>
    <property type="molecule type" value="Genomic_DNA"/>
</dbReference>
<organism evidence="1 2">
    <name type="scientific">Desulfotomaculum nigrificans (strain DSM 14880 / VKM B-2319 / CO-1-SRB)</name>
    <name type="common">Desulfotomaculum carboxydivorans</name>
    <dbReference type="NCBI Taxonomy" id="868595"/>
    <lineage>
        <taxon>Bacteria</taxon>
        <taxon>Bacillati</taxon>
        <taxon>Bacillota</taxon>
        <taxon>Clostridia</taxon>
        <taxon>Eubacteriales</taxon>
        <taxon>Desulfotomaculaceae</taxon>
        <taxon>Desulfotomaculum</taxon>
    </lineage>
</organism>
<evidence type="ECO:0000313" key="2">
    <source>
        <dbReference type="Proteomes" id="UP000009226"/>
    </source>
</evidence>